<keyword evidence="2" id="KW-0547">Nucleotide-binding</keyword>
<dbReference type="Gene3D" id="3.40.50.300">
    <property type="entry name" value="P-loop containing nucleotide triphosphate hydrolases"/>
    <property type="match status" value="1"/>
</dbReference>
<dbReference type="GO" id="GO:0005524">
    <property type="term" value="F:ATP binding"/>
    <property type="evidence" value="ECO:0007669"/>
    <property type="project" value="UniProtKB-KW"/>
</dbReference>
<keyword evidence="3 6" id="KW-0067">ATP-binding</keyword>
<evidence type="ECO:0000256" key="4">
    <source>
        <dbReference type="ARBA" id="ARBA00022967"/>
    </source>
</evidence>
<dbReference type="Pfam" id="PF00005">
    <property type="entry name" value="ABC_tran"/>
    <property type="match status" value="1"/>
</dbReference>
<organism evidence="6 7">
    <name type="scientific">Caldicellulosiruptor diazotrophicus</name>
    <dbReference type="NCBI Taxonomy" id="2806205"/>
    <lineage>
        <taxon>Bacteria</taxon>
        <taxon>Bacillati</taxon>
        <taxon>Bacillota</taxon>
        <taxon>Bacillota incertae sedis</taxon>
        <taxon>Caldicellulosiruptorales</taxon>
        <taxon>Caldicellulosiruptoraceae</taxon>
        <taxon>Caldicellulosiruptor</taxon>
    </lineage>
</organism>
<dbReference type="PROSITE" id="PS50893">
    <property type="entry name" value="ABC_TRANSPORTER_2"/>
    <property type="match status" value="1"/>
</dbReference>
<keyword evidence="4" id="KW-1278">Translocase</keyword>
<dbReference type="InterPro" id="IPR003593">
    <property type="entry name" value="AAA+_ATPase"/>
</dbReference>
<dbReference type="PANTHER" id="PTHR42794">
    <property type="entry name" value="HEMIN IMPORT ATP-BINDING PROTEIN HMUV"/>
    <property type="match status" value="1"/>
</dbReference>
<sequence>MYRIMPLFVENLKCGYSYPIVEINGRLKFEEGKVYGFVGPNGSGKSTLIKALAGLVKIFEGRICFGDVQISKLSDIERAKLISYMPQHIFSSFPFTVLDVVMMGRFPYEKSRFFATYESKKIAEEKIEQVDLSSKKLLSILKISGGERQRTSFARVLAQSSKVLLLDEPNSNLDISHQEKILRIAKKEALDGKIVIMAIHNLKIAAKVCDCVIIMKDGKIVDIGRPDEVLNQQNIKKVYNVDAVVYKNPFGIFDIELIQREDPKAVHVHVVAGGGSAQLLFRMLVEMGCKVTTGVLSTNDTDFETAQLFSIYTVFTKPFMPIGEKEYIENIQLISKADLCVLCSIPFGVQNLKNLEALRYANKLCIIEEEDISKRDFTGGFATNLYNCLREKALVVSNSESLKDYILRETNVKDVKE</sequence>
<evidence type="ECO:0000259" key="5">
    <source>
        <dbReference type="PROSITE" id="PS50893"/>
    </source>
</evidence>
<keyword evidence="1" id="KW-0813">Transport</keyword>
<name>A0ABM7NKR5_9FIRM</name>
<evidence type="ECO:0000313" key="7">
    <source>
        <dbReference type="Proteomes" id="UP000663623"/>
    </source>
</evidence>
<dbReference type="Proteomes" id="UP000663623">
    <property type="component" value="Chromosome"/>
</dbReference>
<accession>A0ABM7NKR5</accession>
<proteinExistence type="predicted"/>
<dbReference type="SMART" id="SM00382">
    <property type="entry name" value="AAA"/>
    <property type="match status" value="1"/>
</dbReference>
<evidence type="ECO:0000256" key="2">
    <source>
        <dbReference type="ARBA" id="ARBA00022741"/>
    </source>
</evidence>
<dbReference type="PANTHER" id="PTHR42794:SF1">
    <property type="entry name" value="HEMIN IMPORT ATP-BINDING PROTEIN HMUV"/>
    <property type="match status" value="1"/>
</dbReference>
<dbReference type="InterPro" id="IPR027417">
    <property type="entry name" value="P-loop_NTPase"/>
</dbReference>
<dbReference type="EMBL" id="AP024480">
    <property type="protein sequence ID" value="BCS80708.1"/>
    <property type="molecule type" value="Genomic_DNA"/>
</dbReference>
<dbReference type="InterPro" id="IPR003439">
    <property type="entry name" value="ABC_transporter-like_ATP-bd"/>
</dbReference>
<evidence type="ECO:0000256" key="3">
    <source>
        <dbReference type="ARBA" id="ARBA00022840"/>
    </source>
</evidence>
<evidence type="ECO:0000313" key="6">
    <source>
        <dbReference type="EMBL" id="BCS80708.1"/>
    </source>
</evidence>
<dbReference type="SUPFAM" id="SSF52540">
    <property type="entry name" value="P-loop containing nucleoside triphosphate hydrolases"/>
    <property type="match status" value="1"/>
</dbReference>
<dbReference type="CDD" id="cd03214">
    <property type="entry name" value="ABC_Iron-Siderophores_B12_Hemin"/>
    <property type="match status" value="1"/>
</dbReference>
<gene>
    <name evidence="6" type="ORF">CaldiYA01_06680</name>
</gene>
<feature type="domain" description="ABC transporter" evidence="5">
    <location>
        <begin position="7"/>
        <end position="242"/>
    </location>
</feature>
<keyword evidence="7" id="KW-1185">Reference proteome</keyword>
<evidence type="ECO:0000256" key="1">
    <source>
        <dbReference type="ARBA" id="ARBA00022448"/>
    </source>
</evidence>
<reference evidence="6 7" key="1">
    <citation type="submission" date="2021-02" db="EMBL/GenBank/DDBJ databases">
        <title>Nitrogen-fixing ability and nitrogen fixation related genes of thermophilic fermentative bacteria in the genus Caldicellulosiruptor.</title>
        <authorList>
            <person name="Chen Y."/>
            <person name="Nishihara A."/>
            <person name="Haruta S."/>
        </authorList>
    </citation>
    <scope>NUCLEOTIDE SEQUENCE [LARGE SCALE GENOMIC DNA]</scope>
    <source>
        <strain evidence="6 7">YA01</strain>
    </source>
</reference>
<protein>
    <submittedName>
        <fullName evidence="6">Iron ABC transporter ATP-binding protein</fullName>
    </submittedName>
</protein>